<gene>
    <name evidence="2" type="primary">CSON011447</name>
</gene>
<organism evidence="2">
    <name type="scientific">Culicoides sonorensis</name>
    <name type="common">Biting midge</name>
    <dbReference type="NCBI Taxonomy" id="179676"/>
    <lineage>
        <taxon>Eukaryota</taxon>
        <taxon>Metazoa</taxon>
        <taxon>Ecdysozoa</taxon>
        <taxon>Arthropoda</taxon>
        <taxon>Hexapoda</taxon>
        <taxon>Insecta</taxon>
        <taxon>Pterygota</taxon>
        <taxon>Neoptera</taxon>
        <taxon>Endopterygota</taxon>
        <taxon>Diptera</taxon>
        <taxon>Nematocera</taxon>
        <taxon>Chironomoidea</taxon>
        <taxon>Ceratopogonidae</taxon>
        <taxon>Ceratopogoninae</taxon>
        <taxon>Culicoides</taxon>
        <taxon>Monoculicoides</taxon>
    </lineage>
</organism>
<dbReference type="VEuPathDB" id="VectorBase:CSON011447"/>
<protein>
    <submittedName>
        <fullName evidence="2">CSON011447 protein</fullName>
    </submittedName>
</protein>
<dbReference type="EMBL" id="UFQS01000004">
    <property type="protein sequence ID" value="SSW96821.1"/>
    <property type="molecule type" value="Genomic_DNA"/>
</dbReference>
<accession>A0A336LU85</accession>
<sequence>MPNRLLRKCLSIKPPERYKKFKLSKAIKDKYFTKKSSYKYQPTFTVSITVSRIKNNIFGVVADSGVVQLLRKVLSGWAAPGI</sequence>
<evidence type="ECO:0000313" key="2">
    <source>
        <dbReference type="EMBL" id="SSX17208.1"/>
    </source>
</evidence>
<proteinExistence type="predicted"/>
<reference evidence="2" key="2">
    <citation type="submission" date="2018-07" db="EMBL/GenBank/DDBJ databases">
        <authorList>
            <person name="Quirk P.G."/>
            <person name="Krulwich T.A."/>
        </authorList>
    </citation>
    <scope>NUCLEOTIDE SEQUENCE</scope>
</reference>
<name>A0A336LU85_CULSO</name>
<evidence type="ECO:0000313" key="1">
    <source>
        <dbReference type="EMBL" id="SSW96821.1"/>
    </source>
</evidence>
<reference evidence="1" key="1">
    <citation type="submission" date="2018-04" db="EMBL/GenBank/DDBJ databases">
        <authorList>
            <person name="Go L.Y."/>
            <person name="Mitchell J.A."/>
        </authorList>
    </citation>
    <scope>NUCLEOTIDE SEQUENCE</scope>
    <source>
        <tissue evidence="1">Whole organism</tissue>
    </source>
</reference>
<dbReference type="EMBL" id="UFQT01000004">
    <property type="protein sequence ID" value="SSX17208.1"/>
    <property type="molecule type" value="Genomic_DNA"/>
</dbReference>
<dbReference type="AlphaFoldDB" id="A0A336LU85"/>